<dbReference type="Proteomes" id="UP000078240">
    <property type="component" value="Unassembled WGS sequence"/>
</dbReference>
<evidence type="ECO:0000313" key="9">
    <source>
        <dbReference type="EMBL" id="OAQ87974.1"/>
    </source>
</evidence>
<dbReference type="EMBL" id="LCWV01000022">
    <property type="protein sequence ID" value="PWI66779.1"/>
    <property type="molecule type" value="Genomic_DNA"/>
</dbReference>
<keyword evidence="4 7" id="KW-1133">Transmembrane helix</keyword>
<dbReference type="Proteomes" id="UP001287286">
    <property type="component" value="Unassembled WGS sequence"/>
</dbReference>
<dbReference type="Pfam" id="PF02133">
    <property type="entry name" value="Transp_cyt_pur"/>
    <property type="match status" value="1"/>
</dbReference>
<dbReference type="EMBL" id="LSBH01000001">
    <property type="protein sequence ID" value="OAQ87974.1"/>
    <property type="molecule type" value="Genomic_DNA"/>
</dbReference>
<reference evidence="8 13" key="5">
    <citation type="journal article" date="2024" name="Microbiol. Resour. Announc.">
        <title>Genome annotations for the ascomycete fungi Trichoderma harzianum, Trichoderma aggressivum, and Purpureocillium lilacinum.</title>
        <authorList>
            <person name="Beijen E.P.W."/>
            <person name="Ohm R.A."/>
        </authorList>
    </citation>
    <scope>NUCLEOTIDE SEQUENCE [LARGE SCALE GENOMIC DNA]</scope>
    <source>
        <strain evidence="8 13">CBS 150709</strain>
    </source>
</reference>
<organism evidence="9 11">
    <name type="scientific">Purpureocillium lilacinum</name>
    <name type="common">Paecilomyces lilacinus</name>
    <dbReference type="NCBI Taxonomy" id="33203"/>
    <lineage>
        <taxon>Eukaryota</taxon>
        <taxon>Fungi</taxon>
        <taxon>Dikarya</taxon>
        <taxon>Ascomycota</taxon>
        <taxon>Pezizomycotina</taxon>
        <taxon>Sordariomycetes</taxon>
        <taxon>Hypocreomycetidae</taxon>
        <taxon>Hypocreales</taxon>
        <taxon>Ophiocordycipitaceae</taxon>
        <taxon>Purpureocillium</taxon>
    </lineage>
</organism>
<evidence type="ECO:0000313" key="13">
    <source>
        <dbReference type="Proteomes" id="UP001287286"/>
    </source>
</evidence>
<dbReference type="PANTHER" id="PTHR30618:SF1">
    <property type="entry name" value="URIDINE PERMEASE"/>
    <property type="match status" value="1"/>
</dbReference>
<evidence type="ECO:0000256" key="5">
    <source>
        <dbReference type="ARBA" id="ARBA00023136"/>
    </source>
</evidence>
<feature type="transmembrane region" description="Helical" evidence="7">
    <location>
        <begin position="330"/>
        <end position="350"/>
    </location>
</feature>
<feature type="transmembrane region" description="Helical" evidence="7">
    <location>
        <begin position="477"/>
        <end position="501"/>
    </location>
</feature>
<feature type="region of interest" description="Disordered" evidence="6">
    <location>
        <begin position="529"/>
        <end position="556"/>
    </location>
</feature>
<evidence type="ECO:0000313" key="12">
    <source>
        <dbReference type="Proteomes" id="UP000245956"/>
    </source>
</evidence>
<dbReference type="PANTHER" id="PTHR30618">
    <property type="entry name" value="NCS1 FAMILY PURINE/PYRIMIDINE TRANSPORTER"/>
    <property type="match status" value="1"/>
</dbReference>
<reference evidence="8" key="4">
    <citation type="submission" date="2023-11" db="EMBL/GenBank/DDBJ databases">
        <authorList>
            <person name="Beijen E."/>
            <person name="Ohm R.A."/>
        </authorList>
    </citation>
    <scope>NUCLEOTIDE SEQUENCE</scope>
    <source>
        <strain evidence="8">CBS 150709</strain>
    </source>
</reference>
<reference evidence="9 11" key="3">
    <citation type="submission" date="2016-01" db="EMBL/GenBank/DDBJ databases">
        <title>Biosynthesis of antibiotic leucinostatins and their inhibition on Phytophthora in bio-control Purpureocillium lilacinum.</title>
        <authorList>
            <person name="Wang G."/>
            <person name="Liu Z."/>
            <person name="Lin R."/>
            <person name="Li E."/>
            <person name="Mao Z."/>
            <person name="Ling J."/>
            <person name="Yin W."/>
            <person name="Xie B."/>
        </authorList>
    </citation>
    <scope>NUCLEOTIDE SEQUENCE [LARGE SCALE GENOMIC DNA]</scope>
    <source>
        <strain evidence="9">PLBJ-1</strain>
    </source>
</reference>
<evidence type="ECO:0000256" key="7">
    <source>
        <dbReference type="SAM" id="Phobius"/>
    </source>
</evidence>
<feature type="transmembrane region" description="Helical" evidence="7">
    <location>
        <begin position="371"/>
        <end position="393"/>
    </location>
</feature>
<feature type="transmembrane region" description="Helical" evidence="7">
    <location>
        <begin position="125"/>
        <end position="151"/>
    </location>
</feature>
<accession>A0A179HD40</accession>
<evidence type="ECO:0000256" key="2">
    <source>
        <dbReference type="ARBA" id="ARBA00008974"/>
    </source>
</evidence>
<dbReference type="GO" id="GO:0015205">
    <property type="term" value="F:nucleobase transmembrane transporter activity"/>
    <property type="evidence" value="ECO:0007669"/>
    <property type="project" value="TreeGrafter"/>
</dbReference>
<protein>
    <submittedName>
        <fullName evidence="9">NCS1 nucleoside transporter</fullName>
    </submittedName>
</protein>
<comment type="caution">
    <text evidence="9">The sequence shown here is derived from an EMBL/GenBank/DDBJ whole genome shotgun (WGS) entry which is preliminary data.</text>
</comment>
<feature type="transmembrane region" description="Helical" evidence="7">
    <location>
        <begin position="197"/>
        <end position="218"/>
    </location>
</feature>
<feature type="compositionally biased region" description="Basic and acidic residues" evidence="6">
    <location>
        <begin position="536"/>
        <end position="556"/>
    </location>
</feature>
<evidence type="ECO:0000313" key="8">
    <source>
        <dbReference type="EMBL" id="KAK4090946.1"/>
    </source>
</evidence>
<evidence type="ECO:0000313" key="11">
    <source>
        <dbReference type="Proteomes" id="UP000078240"/>
    </source>
</evidence>
<gene>
    <name evidence="10" type="ORF">PCL_04623</name>
    <name evidence="8" type="ORF">Purlil1_4526</name>
    <name evidence="9" type="ORF">VFPBJ_02015</name>
</gene>
<evidence type="ECO:0000256" key="1">
    <source>
        <dbReference type="ARBA" id="ARBA00004141"/>
    </source>
</evidence>
<dbReference type="GO" id="GO:0005886">
    <property type="term" value="C:plasma membrane"/>
    <property type="evidence" value="ECO:0007669"/>
    <property type="project" value="TreeGrafter"/>
</dbReference>
<feature type="transmembrane region" description="Helical" evidence="7">
    <location>
        <begin position="399"/>
        <end position="418"/>
    </location>
</feature>
<dbReference type="InterPro" id="IPR045225">
    <property type="entry name" value="Uracil/uridine/allantoin_perm"/>
</dbReference>
<feature type="transmembrane region" description="Helical" evidence="7">
    <location>
        <begin position="447"/>
        <end position="471"/>
    </location>
</feature>
<name>A0A179HD40_PURLI</name>
<comment type="subcellular location">
    <subcellularLocation>
        <location evidence="1">Membrane</location>
        <topology evidence="1">Multi-pass membrane protein</topology>
    </subcellularLocation>
</comment>
<dbReference type="Gene3D" id="1.10.4160.10">
    <property type="entry name" value="Hydantoin permease"/>
    <property type="match status" value="1"/>
</dbReference>
<evidence type="ECO:0000256" key="3">
    <source>
        <dbReference type="ARBA" id="ARBA00022692"/>
    </source>
</evidence>
<sequence>MGALARWAKKAEVRRSDDSPTPSFLDNDDLRPLRLKDRTWGRLVWLMFWLSSASSPGNWQAPAACIAAGLSAWETIIAMLTGRAILEALIVANGRCGAVYHMPLPALIRSSWGVYGAWWPVVNRVVIGIIFMGITVAQGGLCVYVTLHAIFPSLDKLPLVLGPEEGTTTGQFIGILIFWVLMLGADLIPVPKLKSTIYIKVVVFFASAFALLGWIVHLGGGIGPVFTAPSRVHGSEKAWLVVRFFLLFISNSTTFIMNAADWQRYSKKPSDPIIMQMVGGPIAHVVISLIGALVASSGALIYKKPQWNPILLIDQILADNYNPRVRAACFFLGLAFTYSSLVSVVLSNGLPAGNDLAGLFPKYINYRRGTILAGCLCIVICPWRLIATATAFLAFLSNYGFFLSSFIGPMLAHYFLLVRGHISVDDLFTSSKTGTYYYWKGINVRAAAAYVLGIAPSLYGFAGALGVPVSVSVQRSFYFSVIIGIGISAGSYILLCALWPVPQQVPFGTKGWLEPDDVIRQDDVSDNSALSAQDADTPRQHSQGSHDVEKGAAMHV</sequence>
<dbReference type="AlphaFoldDB" id="A0A179HD40"/>
<keyword evidence="13" id="KW-1185">Reference proteome</keyword>
<evidence type="ECO:0000313" key="10">
    <source>
        <dbReference type="EMBL" id="PWI66779.1"/>
    </source>
</evidence>
<comment type="similarity">
    <text evidence="2">Belongs to the purine-cytosine permease (2.A.39) family.</text>
</comment>
<feature type="transmembrane region" description="Helical" evidence="7">
    <location>
        <begin position="238"/>
        <end position="260"/>
    </location>
</feature>
<evidence type="ECO:0000256" key="4">
    <source>
        <dbReference type="ARBA" id="ARBA00022989"/>
    </source>
</evidence>
<keyword evidence="5 7" id="KW-0472">Membrane</keyword>
<evidence type="ECO:0000256" key="6">
    <source>
        <dbReference type="SAM" id="MobiDB-lite"/>
    </source>
</evidence>
<keyword evidence="3 7" id="KW-0812">Transmembrane</keyword>
<reference evidence="10" key="1">
    <citation type="submission" date="2015-05" db="EMBL/GenBank/DDBJ databases">
        <authorList>
            <person name="Wang D.B."/>
            <person name="Wang M."/>
        </authorList>
    </citation>
    <scope>NUCLEOTIDE SEQUENCE</scope>
    <source>
        <strain evidence="10">36-1</strain>
    </source>
</reference>
<dbReference type="EMBL" id="JAWRVI010000013">
    <property type="protein sequence ID" value="KAK4090946.1"/>
    <property type="molecule type" value="Genomic_DNA"/>
</dbReference>
<feature type="transmembrane region" description="Helical" evidence="7">
    <location>
        <begin position="281"/>
        <end position="302"/>
    </location>
</feature>
<reference evidence="10 12" key="2">
    <citation type="journal article" date="2016" name="Front. Microbiol.">
        <title>Genome and transcriptome sequences reveal the specific parasitism of the nematophagous Purpureocillium lilacinum 36-1.</title>
        <authorList>
            <person name="Xie J."/>
            <person name="Li S."/>
            <person name="Mo C."/>
            <person name="Xiao X."/>
            <person name="Peng D."/>
            <person name="Wang G."/>
            <person name="Xiao Y."/>
        </authorList>
    </citation>
    <scope>NUCLEOTIDE SEQUENCE [LARGE SCALE GENOMIC DNA]</scope>
    <source>
        <strain evidence="10 12">36-1</strain>
    </source>
</reference>
<proteinExistence type="inferred from homology"/>
<feature type="transmembrane region" description="Helical" evidence="7">
    <location>
        <begin position="171"/>
        <end position="190"/>
    </location>
</feature>
<dbReference type="InterPro" id="IPR001248">
    <property type="entry name" value="Pur-cyt_permease"/>
</dbReference>
<dbReference type="Proteomes" id="UP000245956">
    <property type="component" value="Unassembled WGS sequence"/>
</dbReference>